<feature type="domain" description="HTH tetR-type" evidence="4">
    <location>
        <begin position="32"/>
        <end position="92"/>
    </location>
</feature>
<dbReference type="PANTHER" id="PTHR30055">
    <property type="entry name" value="HTH-TYPE TRANSCRIPTIONAL REGULATOR RUTR"/>
    <property type="match status" value="1"/>
</dbReference>
<name>A0ABW3C4U5_SPHXN</name>
<evidence type="ECO:0000259" key="4">
    <source>
        <dbReference type="PROSITE" id="PS50977"/>
    </source>
</evidence>
<dbReference type="InterPro" id="IPR036271">
    <property type="entry name" value="Tet_transcr_reg_TetR-rel_C_sf"/>
</dbReference>
<evidence type="ECO:0000313" key="5">
    <source>
        <dbReference type="EMBL" id="MFD0848889.1"/>
    </source>
</evidence>
<dbReference type="Pfam" id="PF00440">
    <property type="entry name" value="TetR_N"/>
    <property type="match status" value="1"/>
</dbReference>
<gene>
    <name evidence="5" type="ORF">ACFQ00_11185</name>
</gene>
<dbReference type="InterPro" id="IPR001647">
    <property type="entry name" value="HTH_TetR"/>
</dbReference>
<evidence type="ECO:0000256" key="1">
    <source>
        <dbReference type="ARBA" id="ARBA00023125"/>
    </source>
</evidence>
<dbReference type="InterPro" id="IPR009057">
    <property type="entry name" value="Homeodomain-like_sf"/>
</dbReference>
<dbReference type="Gene3D" id="1.10.357.10">
    <property type="entry name" value="Tetracycline Repressor, domain 2"/>
    <property type="match status" value="1"/>
</dbReference>
<keyword evidence="1 2" id="KW-0238">DNA-binding</keyword>
<dbReference type="InterPro" id="IPR050109">
    <property type="entry name" value="HTH-type_TetR-like_transc_reg"/>
</dbReference>
<dbReference type="Proteomes" id="UP001597124">
    <property type="component" value="Unassembled WGS sequence"/>
</dbReference>
<feature type="DNA-binding region" description="H-T-H motif" evidence="2">
    <location>
        <begin position="55"/>
        <end position="74"/>
    </location>
</feature>
<dbReference type="InterPro" id="IPR039536">
    <property type="entry name" value="TetR_C_Proteobacteria"/>
</dbReference>
<organism evidence="5 6">
    <name type="scientific">Sphingosinicella xenopeptidilytica</name>
    <dbReference type="NCBI Taxonomy" id="364098"/>
    <lineage>
        <taxon>Bacteria</taxon>
        <taxon>Pseudomonadati</taxon>
        <taxon>Pseudomonadota</taxon>
        <taxon>Alphaproteobacteria</taxon>
        <taxon>Sphingomonadales</taxon>
        <taxon>Sphingosinicellaceae</taxon>
        <taxon>Sphingosinicella</taxon>
    </lineage>
</organism>
<evidence type="ECO:0000313" key="6">
    <source>
        <dbReference type="Proteomes" id="UP001597124"/>
    </source>
</evidence>
<evidence type="ECO:0000256" key="3">
    <source>
        <dbReference type="SAM" id="MobiDB-lite"/>
    </source>
</evidence>
<dbReference type="RefSeq" id="WP_381490445.1">
    <property type="nucleotide sequence ID" value="NZ_JBHTIK010000005.1"/>
</dbReference>
<protein>
    <submittedName>
        <fullName evidence="5">TetR/AcrR family transcriptional regulator</fullName>
    </submittedName>
</protein>
<evidence type="ECO:0000256" key="2">
    <source>
        <dbReference type="PROSITE-ProRule" id="PRU00335"/>
    </source>
</evidence>
<dbReference type="PRINTS" id="PR00455">
    <property type="entry name" value="HTHTETR"/>
</dbReference>
<comment type="caution">
    <text evidence="5">The sequence shown here is derived from an EMBL/GenBank/DDBJ whole genome shotgun (WGS) entry which is preliminary data.</text>
</comment>
<dbReference type="Pfam" id="PF14246">
    <property type="entry name" value="TetR_C_7"/>
    <property type="match status" value="1"/>
</dbReference>
<reference evidence="6" key="1">
    <citation type="journal article" date="2019" name="Int. J. Syst. Evol. Microbiol.">
        <title>The Global Catalogue of Microorganisms (GCM) 10K type strain sequencing project: providing services to taxonomists for standard genome sequencing and annotation.</title>
        <authorList>
            <consortium name="The Broad Institute Genomics Platform"/>
            <consortium name="The Broad Institute Genome Sequencing Center for Infectious Disease"/>
            <person name="Wu L."/>
            <person name="Ma J."/>
        </authorList>
    </citation>
    <scope>NUCLEOTIDE SEQUENCE [LARGE SCALE GENOMIC DNA]</scope>
    <source>
        <strain evidence="6">CCUG 52537</strain>
    </source>
</reference>
<proteinExistence type="predicted"/>
<dbReference type="EMBL" id="JBHTIK010000005">
    <property type="protein sequence ID" value="MFD0848889.1"/>
    <property type="molecule type" value="Genomic_DNA"/>
</dbReference>
<accession>A0ABW3C4U5</accession>
<feature type="compositionally biased region" description="Basic and acidic residues" evidence="3">
    <location>
        <begin position="9"/>
        <end position="22"/>
    </location>
</feature>
<keyword evidence="6" id="KW-1185">Reference proteome</keyword>
<dbReference type="PROSITE" id="PS50977">
    <property type="entry name" value="HTH_TETR_2"/>
    <property type="match status" value="1"/>
</dbReference>
<dbReference type="PANTHER" id="PTHR30055:SF146">
    <property type="entry name" value="HTH-TYPE TRANSCRIPTIONAL DUAL REGULATOR CECR"/>
    <property type="match status" value="1"/>
</dbReference>
<dbReference type="SUPFAM" id="SSF46689">
    <property type="entry name" value="Homeodomain-like"/>
    <property type="match status" value="1"/>
</dbReference>
<feature type="region of interest" description="Disordered" evidence="3">
    <location>
        <begin position="1"/>
        <end position="27"/>
    </location>
</feature>
<dbReference type="SUPFAM" id="SSF48498">
    <property type="entry name" value="Tetracyclin repressor-like, C-terminal domain"/>
    <property type="match status" value="1"/>
</dbReference>
<sequence>MTKGARARIAGDAKPRDGDLRVRKTSRASLSQRKRRQIIEAATKIFLEHGYHGASMDAVTAAAGVSKPTLYSLVGNKEELFEQILRSAADEILLPTKQSLKSVKTIEAALYEFAKRYADVLLSKEMLAVHRLGVGEAQRFPHLGKLFYNAGPAKALEGVTSYLAAFAQLGELDISDPEMAAHHFYGLTINPPRNHMLFFGHDSLTGKQIDDFIRKGLTIFLKAYGKA</sequence>